<dbReference type="InterPro" id="IPR029062">
    <property type="entry name" value="Class_I_gatase-like"/>
</dbReference>
<dbReference type="InterPro" id="IPR011698">
    <property type="entry name" value="GATase_3"/>
</dbReference>
<feature type="domain" description="CobQ/CobB/MinD/ParA nucleotide binding" evidence="5">
    <location>
        <begin position="4"/>
        <end position="228"/>
    </location>
</feature>
<dbReference type="SUPFAM" id="SSF52317">
    <property type="entry name" value="Class I glutamine amidotransferase-like"/>
    <property type="match status" value="1"/>
</dbReference>
<comment type="pathway">
    <text evidence="1 4">Cofactor biosynthesis; adenosylcobalamin biosynthesis.</text>
</comment>
<reference evidence="7 8" key="1">
    <citation type="submission" date="2016-10" db="EMBL/GenBank/DDBJ databases">
        <authorList>
            <person name="de Groot N.N."/>
        </authorList>
    </citation>
    <scope>NUCLEOTIDE SEQUENCE [LARGE SCALE GENOMIC DNA]</scope>
    <source>
        <strain evidence="7 8">DSM 44778</strain>
    </source>
</reference>
<dbReference type="Gene3D" id="3.40.50.300">
    <property type="entry name" value="P-loop containing nucleotide triphosphate hydrolases"/>
    <property type="match status" value="1"/>
</dbReference>
<feature type="domain" description="CobB/CobQ-like glutamine amidotransferase" evidence="6">
    <location>
        <begin position="255"/>
        <end position="442"/>
    </location>
</feature>
<protein>
    <recommendedName>
        <fullName evidence="4">Cobyric acid synthase</fullName>
    </recommendedName>
</protein>
<dbReference type="GO" id="GO:0009236">
    <property type="term" value="P:cobalamin biosynthetic process"/>
    <property type="evidence" value="ECO:0007669"/>
    <property type="project" value="UniProtKB-UniRule"/>
</dbReference>
<dbReference type="GO" id="GO:0003824">
    <property type="term" value="F:catalytic activity"/>
    <property type="evidence" value="ECO:0007669"/>
    <property type="project" value="InterPro"/>
</dbReference>
<dbReference type="PANTHER" id="PTHR21343">
    <property type="entry name" value="DETHIOBIOTIN SYNTHETASE"/>
    <property type="match status" value="1"/>
</dbReference>
<comment type="function">
    <text evidence="4">Catalyzes amidations at positions B, D, E, and G on adenosylcobyrinic A,C-diamide. NH(2) groups are provided by glutamine, and one molecule of ATP is hydrogenolyzed for each amidation.</text>
</comment>
<dbReference type="AlphaFoldDB" id="A0A1I3PL94"/>
<dbReference type="InterPro" id="IPR002586">
    <property type="entry name" value="CobQ/CobB/MinD/ParA_Nub-bd_dom"/>
</dbReference>
<dbReference type="PROSITE" id="PS51274">
    <property type="entry name" value="GATASE_COBBQ"/>
    <property type="match status" value="1"/>
</dbReference>
<dbReference type="CDD" id="cd05389">
    <property type="entry name" value="CobQ_N"/>
    <property type="match status" value="1"/>
</dbReference>
<gene>
    <name evidence="4" type="primary">cobQ</name>
    <name evidence="7" type="ORF">SAMN05421852_10618</name>
</gene>
<evidence type="ECO:0000259" key="6">
    <source>
        <dbReference type="Pfam" id="PF07685"/>
    </source>
</evidence>
<feature type="active site" description="Nucleophile" evidence="4">
    <location>
        <position position="334"/>
    </location>
</feature>
<evidence type="ECO:0000259" key="5">
    <source>
        <dbReference type="Pfam" id="PF01656"/>
    </source>
</evidence>
<feature type="active site" evidence="4">
    <location>
        <position position="436"/>
    </location>
</feature>
<dbReference type="GO" id="GO:0015420">
    <property type="term" value="F:ABC-type vitamin B12 transporter activity"/>
    <property type="evidence" value="ECO:0007669"/>
    <property type="project" value="UniProtKB-UniRule"/>
</dbReference>
<name>A0A1I3PL94_9BACL</name>
<evidence type="ECO:0000256" key="3">
    <source>
        <dbReference type="ARBA" id="ARBA00022962"/>
    </source>
</evidence>
<dbReference type="InterPro" id="IPR027417">
    <property type="entry name" value="P-loop_NTPase"/>
</dbReference>
<proteinExistence type="inferred from homology"/>
<sequence>MKTIMVQGTGSDVGKSVVCTALCRYFYRQGYRVAPFKSQNMALNSYVTKEGGEIGRAQGVQSEAAGIEATTDMNPVLLKPKGDMVSEVIVHGRHYADMEAGSYRAQVLEKILAPVKESLHRLSQEFEVLVIEGAGSPAEINLKDRDIANMRVAHLADAPVILVADIERGGVFASIIGTLALLDPDEKKRVKGFIINKFRGRKDLLDPGIDWLEKETGLPVLGVLPYMDMDVDPEDSMALERLQLKGNDAGPVEIEIAIIRFPRISNFTDFLPLSHLAGVRVRYVKSKRELGNPDAIILPGTKNTMEDLSWLKETGLYDEILHLHQQGSAVVGICGGYQMLGEQLIDPEGIESHQVTEQKGFGLLAMKTWFVPGKKTVRTSGELLVDWGNVQQVTGYEIHLGRTERMGQTRPLLRLVDGRLDGVISADGLVWGTYLHGIFDHPGFTIGWINQLRRRKGLPDQEAGSSWRQEREKIYDQLADWIEQHLDMKRLQEIMGL</sequence>
<dbReference type="EMBL" id="FORR01000006">
    <property type="protein sequence ID" value="SFJ22263.1"/>
    <property type="molecule type" value="Genomic_DNA"/>
</dbReference>
<dbReference type="Pfam" id="PF01656">
    <property type="entry name" value="CbiA"/>
    <property type="match status" value="1"/>
</dbReference>
<evidence type="ECO:0000256" key="4">
    <source>
        <dbReference type="HAMAP-Rule" id="MF_00028"/>
    </source>
</evidence>
<dbReference type="Proteomes" id="UP000199545">
    <property type="component" value="Unassembled WGS sequence"/>
</dbReference>
<dbReference type="Gene3D" id="3.40.50.880">
    <property type="match status" value="1"/>
</dbReference>
<dbReference type="PANTHER" id="PTHR21343:SF1">
    <property type="entry name" value="COBYRIC ACID SYNTHASE"/>
    <property type="match status" value="1"/>
</dbReference>
<accession>A0A1I3PL94</accession>
<dbReference type="SUPFAM" id="SSF52540">
    <property type="entry name" value="P-loop containing nucleoside triphosphate hydrolases"/>
    <property type="match status" value="1"/>
</dbReference>
<evidence type="ECO:0000256" key="2">
    <source>
        <dbReference type="ARBA" id="ARBA00022573"/>
    </source>
</evidence>
<dbReference type="HAMAP" id="MF_00028">
    <property type="entry name" value="CobQ"/>
    <property type="match status" value="1"/>
</dbReference>
<dbReference type="InterPro" id="IPR047045">
    <property type="entry name" value="CobQ_N"/>
</dbReference>
<dbReference type="Pfam" id="PF07685">
    <property type="entry name" value="GATase_3"/>
    <property type="match status" value="1"/>
</dbReference>
<dbReference type="RefSeq" id="WP_093229335.1">
    <property type="nucleotide sequence ID" value="NZ_FORR01000006.1"/>
</dbReference>
<dbReference type="CDD" id="cd01750">
    <property type="entry name" value="GATase1_CobQ"/>
    <property type="match status" value="1"/>
</dbReference>
<dbReference type="STRING" id="46223.SAMN05421852_10618"/>
<keyword evidence="2 4" id="KW-0169">Cobalamin biosynthesis</keyword>
<dbReference type="InterPro" id="IPR004459">
    <property type="entry name" value="CobQ_synth"/>
</dbReference>
<comment type="similarity">
    <text evidence="4">Belongs to the CobB/CobQ family. CobQ subfamily.</text>
</comment>
<dbReference type="OrthoDB" id="9808302at2"/>
<evidence type="ECO:0000256" key="1">
    <source>
        <dbReference type="ARBA" id="ARBA00004953"/>
    </source>
</evidence>
<evidence type="ECO:0000313" key="7">
    <source>
        <dbReference type="EMBL" id="SFJ22263.1"/>
    </source>
</evidence>
<dbReference type="NCBIfam" id="TIGR00313">
    <property type="entry name" value="cobQ"/>
    <property type="match status" value="1"/>
</dbReference>
<dbReference type="UniPathway" id="UPA00148"/>
<keyword evidence="8" id="KW-1185">Reference proteome</keyword>
<organism evidence="7 8">
    <name type="scientific">Thermoflavimicrobium dichotomicum</name>
    <dbReference type="NCBI Taxonomy" id="46223"/>
    <lineage>
        <taxon>Bacteria</taxon>
        <taxon>Bacillati</taxon>
        <taxon>Bacillota</taxon>
        <taxon>Bacilli</taxon>
        <taxon>Bacillales</taxon>
        <taxon>Thermoactinomycetaceae</taxon>
        <taxon>Thermoflavimicrobium</taxon>
    </lineage>
</organism>
<evidence type="ECO:0000313" key="8">
    <source>
        <dbReference type="Proteomes" id="UP000199545"/>
    </source>
</evidence>
<dbReference type="NCBIfam" id="NF001989">
    <property type="entry name" value="PRK00784.1"/>
    <property type="match status" value="1"/>
</dbReference>
<dbReference type="InterPro" id="IPR033949">
    <property type="entry name" value="CobQ_GATase1"/>
</dbReference>
<keyword evidence="3 4" id="KW-0315">Glutamine amidotransferase</keyword>